<dbReference type="EMBL" id="CP067341">
    <property type="protein sequence ID" value="QQP14187.1"/>
    <property type="molecule type" value="Genomic_DNA"/>
</dbReference>
<keyword evidence="1" id="KW-0812">Transmembrane</keyword>
<keyword evidence="1" id="KW-1133">Transmembrane helix</keyword>
<organism evidence="2 3">
    <name type="scientific">Lysinibacillus agricola</name>
    <dbReference type="NCBI Taxonomy" id="2590012"/>
    <lineage>
        <taxon>Bacteria</taxon>
        <taxon>Bacillati</taxon>
        <taxon>Bacillota</taxon>
        <taxon>Bacilli</taxon>
        <taxon>Bacillales</taxon>
        <taxon>Bacillaceae</taxon>
        <taxon>Lysinibacillus</taxon>
    </lineage>
</organism>
<proteinExistence type="predicted"/>
<protein>
    <recommendedName>
        <fullName evidence="4">DUF4179 domain-containing protein</fullName>
    </recommendedName>
</protein>
<evidence type="ECO:0000313" key="3">
    <source>
        <dbReference type="Proteomes" id="UP000596049"/>
    </source>
</evidence>
<name>A0ABX7AW32_9BACI</name>
<reference evidence="2 3" key="1">
    <citation type="submission" date="2020-01" db="EMBL/GenBank/DDBJ databases">
        <authorList>
            <person name="Liu G."/>
            <person name="Liu B."/>
        </authorList>
    </citation>
    <scope>NUCLEOTIDE SEQUENCE [LARGE SCALE GENOMIC DNA]</scope>
    <source>
        <strain evidence="2 3">FJAT-51161</strain>
    </source>
</reference>
<feature type="transmembrane region" description="Helical" evidence="1">
    <location>
        <begin position="42"/>
        <end position="60"/>
    </location>
</feature>
<dbReference type="Proteomes" id="UP000596049">
    <property type="component" value="Chromosome"/>
</dbReference>
<sequence length="369" mass="41713">MNDFKKQLDQIDIPKSLHKRSLQGIEQAKKEQQISKRWMPKILTVAVTLAAGGFIALSVGEEHDTRQQQSSSLLDGSLSSPILYWSIAIFLMIMTIFVVKMAIRKGMDKTASIAMGFIMALLLGNSAFYLQNQLPRPITVPLVQDFFSSNESYDFTIHYITNKSDRRFVKYLQANNLTLQARDYGDRENKGISYYPADVTNESSHQFMRAAYFVGNKEEIKTLINSTEVFLVLDDGEKLSTTLRIDFEHSAKELKGFIGTSGSYDGDRTATFVLTQDVVLDTVNIPEVLNRSISFTEIKVNEIAYTEKDFPIAVKKGQRVTISFHISETGMDVHAKVGVSGPDGMLPIWIQREASFKITKIREEIERHD</sequence>
<evidence type="ECO:0008006" key="4">
    <source>
        <dbReference type="Google" id="ProtNLM"/>
    </source>
</evidence>
<accession>A0ABX7AW32</accession>
<feature type="transmembrane region" description="Helical" evidence="1">
    <location>
        <begin position="111"/>
        <end position="130"/>
    </location>
</feature>
<evidence type="ECO:0000313" key="2">
    <source>
        <dbReference type="EMBL" id="QQP14187.1"/>
    </source>
</evidence>
<keyword evidence="1" id="KW-0472">Membrane</keyword>
<keyword evidence="3" id="KW-1185">Reference proteome</keyword>
<gene>
    <name evidence="2" type="ORF">FJQ98_09295</name>
</gene>
<dbReference type="RefSeq" id="WP_053593718.1">
    <property type="nucleotide sequence ID" value="NZ_CP067341.1"/>
</dbReference>
<evidence type="ECO:0000256" key="1">
    <source>
        <dbReference type="SAM" id="Phobius"/>
    </source>
</evidence>
<feature type="transmembrane region" description="Helical" evidence="1">
    <location>
        <begin position="82"/>
        <end position="99"/>
    </location>
</feature>